<proteinExistence type="predicted"/>
<name>A0A8S5M038_9CAUD</name>
<dbReference type="InterPro" id="IPR040824">
    <property type="entry name" value="LPD3"/>
</dbReference>
<evidence type="ECO:0000259" key="2">
    <source>
        <dbReference type="Pfam" id="PF18760"/>
    </source>
</evidence>
<feature type="domain" description="ART-PolyVal-like" evidence="2">
    <location>
        <begin position="1456"/>
        <end position="1606"/>
    </location>
</feature>
<dbReference type="Pfam" id="PF18857">
    <property type="entry name" value="LPD38"/>
    <property type="match status" value="1"/>
</dbReference>
<dbReference type="Pfam" id="PF18819">
    <property type="entry name" value="MuF_C"/>
    <property type="match status" value="1"/>
</dbReference>
<reference evidence="7" key="1">
    <citation type="journal article" date="2021" name="Proc. Natl. Acad. Sci. U.S.A.">
        <title>A Catalog of Tens of Thousands of Viruses from Human Metagenomes Reveals Hidden Associations with Chronic Diseases.</title>
        <authorList>
            <person name="Tisza M.J."/>
            <person name="Buck C.B."/>
        </authorList>
    </citation>
    <scope>NUCLEOTIDE SEQUENCE</scope>
    <source>
        <strain evidence="7">Ctzeq1</strain>
    </source>
</reference>
<dbReference type="InterPro" id="IPR041398">
    <property type="entry name" value="DdrB_dom"/>
</dbReference>
<dbReference type="InterPro" id="IPR040561">
    <property type="entry name" value="LPD38"/>
</dbReference>
<dbReference type="InterPro" id="IPR049522">
    <property type="entry name" value="ART-PolyVal_dom"/>
</dbReference>
<feature type="region of interest" description="Disordered" evidence="1">
    <location>
        <begin position="600"/>
        <end position="641"/>
    </location>
</feature>
<dbReference type="Pfam" id="PF18763">
    <property type="entry name" value="ddrB-ParB"/>
    <property type="match status" value="1"/>
</dbReference>
<feature type="compositionally biased region" description="Basic and acidic residues" evidence="1">
    <location>
        <begin position="608"/>
        <end position="621"/>
    </location>
</feature>
<dbReference type="Pfam" id="PF18760">
    <property type="entry name" value="ART-PolyVal"/>
    <property type="match status" value="2"/>
</dbReference>
<dbReference type="InterPro" id="IPR041131">
    <property type="entry name" value="MuF_C"/>
</dbReference>
<feature type="domain" description="Large polyvalent protein associated" evidence="6">
    <location>
        <begin position="2698"/>
        <end position="2853"/>
    </location>
</feature>
<feature type="domain" description="Phage MuF C-terminal" evidence="5">
    <location>
        <begin position="1014"/>
        <end position="1108"/>
    </location>
</feature>
<organism evidence="7">
    <name type="scientific">Podoviridae sp. ctzeq1</name>
    <dbReference type="NCBI Taxonomy" id="2826597"/>
    <lineage>
        <taxon>Viruses</taxon>
        <taxon>Duplodnaviria</taxon>
        <taxon>Heunggongvirae</taxon>
        <taxon>Uroviricota</taxon>
        <taxon>Caudoviricetes</taxon>
    </lineage>
</organism>
<evidence type="ECO:0000259" key="3">
    <source>
        <dbReference type="Pfam" id="PF18763"/>
    </source>
</evidence>
<evidence type="ECO:0000256" key="1">
    <source>
        <dbReference type="SAM" id="MobiDB-lite"/>
    </source>
</evidence>
<accession>A0A8S5M038</accession>
<dbReference type="EMBL" id="BK014787">
    <property type="protein sequence ID" value="DAD75681.1"/>
    <property type="molecule type" value="Genomic_DNA"/>
</dbReference>
<evidence type="ECO:0000259" key="4">
    <source>
        <dbReference type="Pfam" id="PF18798"/>
    </source>
</evidence>
<feature type="domain" description="ART-PolyVal-like" evidence="2">
    <location>
        <begin position="1829"/>
        <end position="2008"/>
    </location>
</feature>
<evidence type="ECO:0000259" key="6">
    <source>
        <dbReference type="Pfam" id="PF18857"/>
    </source>
</evidence>
<feature type="domain" description="Large polyvalent protein-associated" evidence="4">
    <location>
        <begin position="1648"/>
        <end position="1760"/>
    </location>
</feature>
<protein>
    <submittedName>
        <fullName evidence="7">ParB ddrB-like ParB superfamily domain</fullName>
    </submittedName>
</protein>
<evidence type="ECO:0000313" key="7">
    <source>
        <dbReference type="EMBL" id="DAD75681.1"/>
    </source>
</evidence>
<evidence type="ECO:0000259" key="5">
    <source>
        <dbReference type="Pfam" id="PF18819"/>
    </source>
</evidence>
<sequence length="2996" mass="332709">MSFYLSDKDYKEMIGIISGNTGGKKGNDTGGTYIDMPAESTKPEQQGIVADTVDAVQMGAWKGVSDIAHGLGALTGADWLHKVGDWAGEGADENLATMSDEMKAALNQNAFDGEDQGIRNVRWWAGNLGSLIGQNLDTVLTLGAGKMATFGVKQAGKMLLKKEAAEEVGKVAVEQAAKRGIPQKYWNMVGVTATMSAMSGGSRYSQKRDEVMQMTNEQLSQIPQFSDAYYEIADSEEGKGKSVEQLYDLAKASFADKVGRDAALNPAAIATDLATNAVSGLGGGFWGLGSPAKTIKGGLLKGAMVEGGTEAIQGVAEQYALNKAEQDNYNPNKDLTEGMADNAINGAVLGGVFGSAMGGLDTYTDRRAFNNQKRTLLNHINTGNEEIDNQLRNYVDTLNQGATELSELVSASRVQALNAIGTKQARSQQVMQDHRQEQAENSQFESDFFGEEQTAQPNEPEFTIDPQMERAVYVAKAIEKFRKGDLSGANEFISDPMIFADSAAKSQFVIDRSFGELKSIAEAYGLNPKDGKAMRQWIEDYIAKAREFNENNQRPTHESNLQFTANVAPENRSGVVSGANDEIDVGNGNYQPFQYEVVDATTLSPTQQKDDNQFRDRDRTASHSQINQIARNLDPRKLASSPTMDMGAPLLALDGKTIIAGNGRTMAIRQAYQEGGAEGYRQFLKDNADRFGIDSVQLDSVENPVLIRRLTSPVDIAQVAINSNEQGGMRMSDLEQAKVDARRLPSMDSFIAGDNGDINSPDNQQFIRQFVQNQPENLRNELLDGKGNLSQTGVQRIRNAMLYQAYGDSQTLSRLIENTDQGAKNVLNALTALAPKVAQTQQDIHTGVLSDVGISNDIIQAVEKYNQLNAQGYKISDYLAQNDFVGDLSPEAREILTIFDENRRSGKRIAQVLGAYFDQAQTQGNLSQASMFGDVAFDKLGSLQQAKNVDEDIRLSLNESANSDFAKAVDDVANGKFSSQIIDVGTTPSVLKMLGLPDANVVISGAVLKKVMLGKHNVTPDTLKQLPKQINDPVAVMKSSTQQNGYVVLTELMENVNGINKPVVSALHLKQTSQGIELINIASVYGRNNSQIQRGLENDLLYWNKKKGANFLDNLTLQLRSPLSETNSIKGSQFLTAFGLRLPSHMQSDVNLSALNVKTEADLSQYQSAKNNQESTINPDIQRTQEILRQTFGKAAEHIEVTTFANPPKDVKNLITSDVEGWFNPKTGKITIVADSIKPTKTMTKDERLQFVAWHEMAHRGINVGYKGAYDNLMQEVGKNKAVSQIADAIQAQRKNTDDLAATNRTVAIEEAIAEIMAANETGKWNELETRYGVEIKKGQRQSSKSWLAMTAQRIKEFLAKIFGAERAAQFSDDDVLNLVANIKKSAVGNFNESGNVRFSRNEELTEERYNQAKENGETELTFHQWQQVRSPEFKAWFGDWENDPDNASKVVNERTGEPLVSYHGTGAEFNVFDKNKAGAGNDKGLRGKGFYLSPNRTTSESYGEKIIGAYVSLKNPFRPSDFTSAEEVAEHLTNRLSEQGYEDYTVDPFIFNVGNSFSVRSQYAGAFSSILKDAGYDGVLYPNRQEIVAFDSNQIKSATDNTGAFSKVNDDIRFSRAQSRSKVESLEKLREAETIRISGREIEPSEDFRQYRRNAMEYGKTLRGSYINEDTGREISLGRAGVTEVLHHDISNPEHLQSVVAIPEIIENSIYIDTLPNEDLAKNPDIKEYEYYIAGLNIGGTDYTVRASVGISTTGDKYYDHKLTKIEKGDLLEMTSRLSSAEISNQSPLSKVNDKRLLQILQDAQGESDQQIHSNNFKRWFGNSKVVDESGKPLIVYHGSNADFTVFDKAKIAIDNLGTGFYFSNEDIANSYANRRTQERGGKENTYAVYLKMEKPLDFRNVTYEQAIEANKQEFLSFGFDEAEAQRQAAELVDGFIADTKRFNEKTDFAIALPDNKSEGMQRFIKNEGIDGFIVPGKDKASGKDGVAYVVFEPHQIKSATNNNGDFSSENADIRFSRSNTVQSALDLSQTAKAESEPSLWDNLKAKDYSSFKERFNRAVGKVDEWLADSLRPVNDWIDSMQLEDQTGNTSSRDHEKRRLKDAMYTAKGKRDAMNSELEQAYLKPILSKIAALSKATKKGKNPIDELTMKRMVGNWISAKYSIEKNLDLLRTDEKVMRDAKRLLDNARQNGTDAEVHRLNDAYLKAKAQYDNRKADIYNTDYKNKGNRFKVGVAGGWSIPEAELIMKNTEQRISKSDLESVAEMVYDLNQAKLEIDRASGRYTEKEYQDYKANRHYVPLTGDPNADVDTDIISGAGSSAVNIGRDKALKGRTSSEAEDAIDAVWKSVGKTTTYAGFAEFKGKIDNLYETEVTMLKEKGYSDSQAREQATANLGISKRKMQGLTRSSDNVLIRKERGEYYEYELPSQAMEALRNDNVEHANDFLKLLSKPTGWYARGVTQWTVTFAPMNMMRDTWEKSEFIRVQKLYDKNNRLVDSKTMDKIGRATIANAFTDKEVWQATKRLGFGQELRDSVPAERMLKQLLKEGGVSNYGTYLDKSEVDLIKRLKKENNPIAGKLEKAGKVLEGYNKMFDTVSALAAYKALVENGIDSKQAAATTLELTNFRKTGSKMRGIKALYMFSQPTVMGAANLIRYLSTRKGQIRFAAYLAGMTALYTVLRSMDDEDEGGNKMDQLGDITRYIPIPIGGGHYFKIPVGFGMPQMAWNFATNIVKGAVSDISLTEAGTNMFVHSMKTFSPVSPSEISAAKYPMEKITLTATPTILQPLMQNVLNRSAFGSKITTNYVREDKLKAEQSKATTAQFWKDTALFMNDNLGIDMHPEQIKNLFDGYSSMFGSLKELNTVLVENPNRETLGRNTRIPFLNQFIGTTNEFSIQSRYYEASGEAGNVAKEYESRKARGELGDWLDDDKRKLIKFHEEDASVVGKMKSEKAKLTRALRAGQISAVAYENGIKRYNKDMSRVQAQMLRKYRIMEGLNTN</sequence>
<feature type="domain" description="DdrB-like" evidence="3">
    <location>
        <begin position="588"/>
        <end position="710"/>
    </location>
</feature>
<dbReference type="Pfam" id="PF18798">
    <property type="entry name" value="LPD3"/>
    <property type="match status" value="1"/>
</dbReference>